<dbReference type="EnsemblFungi" id="MAPG_06115T0">
    <property type="protein sequence ID" value="MAPG_06115T0"/>
    <property type="gene ID" value="MAPG_06115"/>
</dbReference>
<evidence type="ECO:0000313" key="3">
    <source>
        <dbReference type="EnsemblFungi" id="MAPG_06115T0"/>
    </source>
</evidence>
<accession>A0A0C4E166</accession>
<dbReference type="EMBL" id="GL876970">
    <property type="protein sequence ID" value="KLU87110.1"/>
    <property type="molecule type" value="Genomic_DNA"/>
</dbReference>
<dbReference type="VEuPathDB" id="FungiDB:MAPG_06115"/>
<keyword evidence="4" id="KW-1185">Reference proteome</keyword>
<dbReference type="AlphaFoldDB" id="A0A0C4E166"/>
<organism evidence="3 4">
    <name type="scientific">Magnaporthiopsis poae (strain ATCC 64411 / 73-15)</name>
    <name type="common">Kentucky bluegrass fungus</name>
    <name type="synonym">Magnaporthe poae</name>
    <dbReference type="NCBI Taxonomy" id="644358"/>
    <lineage>
        <taxon>Eukaryota</taxon>
        <taxon>Fungi</taxon>
        <taxon>Dikarya</taxon>
        <taxon>Ascomycota</taxon>
        <taxon>Pezizomycotina</taxon>
        <taxon>Sordariomycetes</taxon>
        <taxon>Sordariomycetidae</taxon>
        <taxon>Magnaporthales</taxon>
        <taxon>Magnaporthaceae</taxon>
        <taxon>Magnaporthiopsis</taxon>
    </lineage>
</organism>
<feature type="region of interest" description="Disordered" evidence="1">
    <location>
        <begin position="85"/>
        <end position="146"/>
    </location>
</feature>
<reference evidence="3" key="5">
    <citation type="submission" date="2015-06" db="UniProtKB">
        <authorList>
            <consortium name="EnsemblFungi"/>
        </authorList>
    </citation>
    <scope>IDENTIFICATION</scope>
    <source>
        <strain evidence="3">ATCC 64411</strain>
    </source>
</reference>
<proteinExistence type="predicted"/>
<sequence>MQHRGTAKKKGGLPANGTLVPCAFLQCSKQSIKPDCTCNSKKRTGGVGTGGWAHVTLQNPVCPSTQIESGFSDLKGQVLSQHPCREWERRVGPPSSASWPKSGPFHSRPLRGRRAKKKKEGRKSPKGGSGTPEHHLPHPSSYPYSDTGVPTSLGDCDMKHTRYRVCACVSVCASTPLLPVLCARPTNRVPSRM</sequence>
<reference evidence="2" key="3">
    <citation type="submission" date="2011-03" db="EMBL/GenBank/DDBJ databases">
        <title>Annotation of Magnaporthe poae ATCC 64411.</title>
        <authorList>
            <person name="Ma L.-J."/>
            <person name="Dead R."/>
            <person name="Young S.K."/>
            <person name="Zeng Q."/>
            <person name="Gargeya S."/>
            <person name="Fitzgerald M."/>
            <person name="Haas B."/>
            <person name="Abouelleil A."/>
            <person name="Alvarado L."/>
            <person name="Arachchi H.M."/>
            <person name="Berlin A."/>
            <person name="Brown A."/>
            <person name="Chapman S.B."/>
            <person name="Chen Z."/>
            <person name="Dunbar C."/>
            <person name="Freedman E."/>
            <person name="Gearin G."/>
            <person name="Gellesch M."/>
            <person name="Goldberg J."/>
            <person name="Griggs A."/>
            <person name="Gujja S."/>
            <person name="Heiman D."/>
            <person name="Howarth C."/>
            <person name="Larson L."/>
            <person name="Lui A."/>
            <person name="MacDonald P.J.P."/>
            <person name="Mehta T."/>
            <person name="Montmayeur A."/>
            <person name="Murphy C."/>
            <person name="Neiman D."/>
            <person name="Pearson M."/>
            <person name="Priest M."/>
            <person name="Roberts A."/>
            <person name="Saif S."/>
            <person name="Shea T."/>
            <person name="Shenoy N."/>
            <person name="Sisk P."/>
            <person name="Stolte C."/>
            <person name="Sykes S."/>
            <person name="Yandava C."/>
            <person name="Wortman J."/>
            <person name="Nusbaum C."/>
            <person name="Birren B."/>
        </authorList>
    </citation>
    <scope>NUCLEOTIDE SEQUENCE</scope>
    <source>
        <strain evidence="2">ATCC 64411</strain>
    </source>
</reference>
<reference evidence="2" key="1">
    <citation type="submission" date="2010-05" db="EMBL/GenBank/DDBJ databases">
        <title>The Genome Sequence of Magnaporthe poae strain ATCC 64411.</title>
        <authorList>
            <consortium name="The Broad Institute Genome Sequencing Platform"/>
            <consortium name="Broad Institute Genome Sequencing Center for Infectious Disease"/>
            <person name="Ma L.-J."/>
            <person name="Dead R."/>
            <person name="Young S."/>
            <person name="Zeng Q."/>
            <person name="Koehrsen M."/>
            <person name="Alvarado L."/>
            <person name="Berlin A."/>
            <person name="Chapman S.B."/>
            <person name="Chen Z."/>
            <person name="Freedman E."/>
            <person name="Gellesch M."/>
            <person name="Goldberg J."/>
            <person name="Griggs A."/>
            <person name="Gujja S."/>
            <person name="Heilman E.R."/>
            <person name="Heiman D."/>
            <person name="Hepburn T."/>
            <person name="Howarth C."/>
            <person name="Jen D."/>
            <person name="Larson L."/>
            <person name="Mehta T."/>
            <person name="Neiman D."/>
            <person name="Pearson M."/>
            <person name="Roberts A."/>
            <person name="Saif S."/>
            <person name="Shea T."/>
            <person name="Shenoy N."/>
            <person name="Sisk P."/>
            <person name="Stolte C."/>
            <person name="Sykes S."/>
            <person name="Walk T."/>
            <person name="White J."/>
            <person name="Yandava C."/>
            <person name="Haas B."/>
            <person name="Nusbaum C."/>
            <person name="Birren B."/>
        </authorList>
    </citation>
    <scope>NUCLEOTIDE SEQUENCE</scope>
    <source>
        <strain evidence="2">ATCC 64411</strain>
    </source>
</reference>
<reference evidence="4" key="2">
    <citation type="submission" date="2010-05" db="EMBL/GenBank/DDBJ databases">
        <title>The genome sequence of Magnaporthe poae strain ATCC 64411.</title>
        <authorList>
            <person name="Ma L.-J."/>
            <person name="Dead R."/>
            <person name="Young S."/>
            <person name="Zeng Q."/>
            <person name="Koehrsen M."/>
            <person name="Alvarado L."/>
            <person name="Berlin A."/>
            <person name="Chapman S.B."/>
            <person name="Chen Z."/>
            <person name="Freedman E."/>
            <person name="Gellesch M."/>
            <person name="Goldberg J."/>
            <person name="Griggs A."/>
            <person name="Gujja S."/>
            <person name="Heilman E.R."/>
            <person name="Heiman D."/>
            <person name="Hepburn T."/>
            <person name="Howarth C."/>
            <person name="Jen D."/>
            <person name="Larson L."/>
            <person name="Mehta T."/>
            <person name="Neiman D."/>
            <person name="Pearson M."/>
            <person name="Roberts A."/>
            <person name="Saif S."/>
            <person name="Shea T."/>
            <person name="Shenoy N."/>
            <person name="Sisk P."/>
            <person name="Stolte C."/>
            <person name="Sykes S."/>
            <person name="Walk T."/>
            <person name="White J."/>
            <person name="Yandava C."/>
            <person name="Haas B."/>
            <person name="Nusbaum C."/>
            <person name="Birren B."/>
        </authorList>
    </citation>
    <scope>NUCLEOTIDE SEQUENCE [LARGE SCALE GENOMIC DNA]</scope>
    <source>
        <strain evidence="4">ATCC 64411 / 73-15</strain>
    </source>
</reference>
<dbReference type="Proteomes" id="UP000011715">
    <property type="component" value="Unassembled WGS sequence"/>
</dbReference>
<evidence type="ECO:0000313" key="2">
    <source>
        <dbReference type="EMBL" id="KLU87110.1"/>
    </source>
</evidence>
<feature type="compositionally biased region" description="Basic residues" evidence="1">
    <location>
        <begin position="108"/>
        <end position="125"/>
    </location>
</feature>
<evidence type="ECO:0000256" key="1">
    <source>
        <dbReference type="SAM" id="MobiDB-lite"/>
    </source>
</evidence>
<evidence type="ECO:0000313" key="4">
    <source>
        <dbReference type="Proteomes" id="UP000011715"/>
    </source>
</evidence>
<dbReference type="EMBL" id="ADBL01001466">
    <property type="status" value="NOT_ANNOTATED_CDS"/>
    <property type="molecule type" value="Genomic_DNA"/>
</dbReference>
<protein>
    <submittedName>
        <fullName evidence="2 3">Uncharacterized protein</fullName>
    </submittedName>
</protein>
<gene>
    <name evidence="2" type="ORF">MAPG_06115</name>
</gene>
<name>A0A0C4E166_MAGP6</name>
<reference evidence="3" key="4">
    <citation type="journal article" date="2015" name="G3 (Bethesda)">
        <title>Genome sequences of three phytopathogenic species of the Magnaporthaceae family of fungi.</title>
        <authorList>
            <person name="Okagaki L.H."/>
            <person name="Nunes C.C."/>
            <person name="Sailsbery J."/>
            <person name="Clay B."/>
            <person name="Brown D."/>
            <person name="John T."/>
            <person name="Oh Y."/>
            <person name="Young N."/>
            <person name="Fitzgerald M."/>
            <person name="Haas B.J."/>
            <person name="Zeng Q."/>
            <person name="Young S."/>
            <person name="Adiconis X."/>
            <person name="Fan L."/>
            <person name="Levin J.Z."/>
            <person name="Mitchell T.K."/>
            <person name="Okubara P.A."/>
            <person name="Farman M.L."/>
            <person name="Kohn L.M."/>
            <person name="Birren B."/>
            <person name="Ma L.-J."/>
            <person name="Dean R.A."/>
        </authorList>
    </citation>
    <scope>NUCLEOTIDE SEQUENCE</scope>
    <source>
        <strain evidence="3">ATCC 64411 / 73-15</strain>
    </source>
</reference>